<dbReference type="RefSeq" id="WP_144008959.1">
    <property type="nucleotide sequence ID" value="NZ_FWXT01000002.1"/>
</dbReference>
<gene>
    <name evidence="1" type="ORF">SAMN04488524_3201</name>
</gene>
<dbReference type="EMBL" id="FWXT01000002">
    <property type="protein sequence ID" value="SMC88534.1"/>
    <property type="molecule type" value="Genomic_DNA"/>
</dbReference>
<dbReference type="Proteomes" id="UP000192756">
    <property type="component" value="Unassembled WGS sequence"/>
</dbReference>
<protein>
    <submittedName>
        <fullName evidence="1">Uncharacterized protein</fullName>
    </submittedName>
</protein>
<proteinExistence type="predicted"/>
<name>A0A1W2CUF1_9SPHI</name>
<accession>A0A1W2CUF1</accession>
<keyword evidence="2" id="KW-1185">Reference proteome</keyword>
<reference evidence="2" key="1">
    <citation type="submission" date="2017-04" db="EMBL/GenBank/DDBJ databases">
        <authorList>
            <person name="Varghese N."/>
            <person name="Submissions S."/>
        </authorList>
    </citation>
    <scope>NUCLEOTIDE SEQUENCE [LARGE SCALE GENOMIC DNA]</scope>
    <source>
        <strain evidence="2">DSM 12126</strain>
    </source>
</reference>
<dbReference type="AlphaFoldDB" id="A0A1W2CUF1"/>
<evidence type="ECO:0000313" key="2">
    <source>
        <dbReference type="Proteomes" id="UP000192756"/>
    </source>
</evidence>
<evidence type="ECO:0000313" key="1">
    <source>
        <dbReference type="EMBL" id="SMC88534.1"/>
    </source>
</evidence>
<sequence length="257" mass="29278">MKKTLFTMIITMGVLLNTQAQREPKAGFQIGFPDQSAKGFFVLHPEMDCIVIKYKNDKAVGMDFLYKQGAGKYSHELFDLTFEGDRYLIDKKYQTLLFPKPGKLTMEYLAGLEKLSQRNPGYDASITLRRDSIIHHFSFFTSTGSNLPSSGQDLHRARLKGGVGPLQKKLEQNFKQWKSVKVVDSALLIYGVVSENGTLGKLALEIGEPSQFSNRILEFIQKEAINWQPAWQNRDVRYRVKFFVKLNPDESITLSVL</sequence>
<organism evidence="1 2">
    <name type="scientific">Pedobacter africanus</name>
    <dbReference type="NCBI Taxonomy" id="151894"/>
    <lineage>
        <taxon>Bacteria</taxon>
        <taxon>Pseudomonadati</taxon>
        <taxon>Bacteroidota</taxon>
        <taxon>Sphingobacteriia</taxon>
        <taxon>Sphingobacteriales</taxon>
        <taxon>Sphingobacteriaceae</taxon>
        <taxon>Pedobacter</taxon>
    </lineage>
</organism>
<dbReference type="OrthoDB" id="762278at2"/>